<reference evidence="1 2" key="1">
    <citation type="submission" date="2019-10" db="EMBL/GenBank/DDBJ databases">
        <title>Draft whole-genome sequence of the purple nonsulfur photosynthetic bacterium Roseospira navarrensis DSM 15114.</title>
        <authorList>
            <person name="Kyndt J.A."/>
            <person name="Meyer T.E."/>
        </authorList>
    </citation>
    <scope>NUCLEOTIDE SEQUENCE [LARGE SCALE GENOMIC DNA]</scope>
    <source>
        <strain evidence="1 2">DSM 15114</strain>
    </source>
</reference>
<dbReference type="Proteomes" id="UP000434582">
    <property type="component" value="Unassembled WGS sequence"/>
</dbReference>
<protein>
    <submittedName>
        <fullName evidence="1">Sarcosine oxidase subunit delta</fullName>
    </submittedName>
</protein>
<name>A0A7X1ZCE0_9PROT</name>
<dbReference type="Gene3D" id="3.30.2270.10">
    <property type="entry name" value="Folate-binding superfamily"/>
    <property type="match status" value="1"/>
</dbReference>
<comment type="caution">
    <text evidence="1">The sequence shown here is derived from an EMBL/GenBank/DDBJ whole genome shotgun (WGS) entry which is preliminary data.</text>
</comment>
<dbReference type="InterPro" id="IPR006279">
    <property type="entry name" value="SoxD"/>
</dbReference>
<dbReference type="OrthoDB" id="7159274at2"/>
<dbReference type="RefSeq" id="WP_153341604.1">
    <property type="nucleotide sequence ID" value="NZ_WIVE01000008.1"/>
</dbReference>
<sequence length="95" mass="10675">MMLIPCPWCGPRPRVDFSYGGPDPADHPRPADDAPLEAWTRYVYERDTPKGSARELWRHAAGCRQWFVVERDTVTHEVAGSHPLPGAPRPVGEDL</sequence>
<keyword evidence="2" id="KW-1185">Reference proteome</keyword>
<dbReference type="InterPro" id="IPR038561">
    <property type="entry name" value="SoxD_sf"/>
</dbReference>
<dbReference type="GO" id="GO:0046653">
    <property type="term" value="P:tetrahydrofolate metabolic process"/>
    <property type="evidence" value="ECO:0007669"/>
    <property type="project" value="InterPro"/>
</dbReference>
<dbReference type="EMBL" id="WIVE01000008">
    <property type="protein sequence ID" value="MQX35772.1"/>
    <property type="molecule type" value="Genomic_DNA"/>
</dbReference>
<evidence type="ECO:0000313" key="1">
    <source>
        <dbReference type="EMBL" id="MQX35772.1"/>
    </source>
</evidence>
<dbReference type="GO" id="GO:0008115">
    <property type="term" value="F:sarcosine oxidase activity"/>
    <property type="evidence" value="ECO:0007669"/>
    <property type="project" value="InterPro"/>
</dbReference>
<evidence type="ECO:0000313" key="2">
    <source>
        <dbReference type="Proteomes" id="UP000434582"/>
    </source>
</evidence>
<proteinExistence type="predicted"/>
<gene>
    <name evidence="1" type="ORF">GHC57_04485</name>
</gene>
<accession>A0A7X1ZCE0</accession>
<organism evidence="1 2">
    <name type="scientific">Roseospira navarrensis</name>
    <dbReference type="NCBI Taxonomy" id="140058"/>
    <lineage>
        <taxon>Bacteria</taxon>
        <taxon>Pseudomonadati</taxon>
        <taxon>Pseudomonadota</taxon>
        <taxon>Alphaproteobacteria</taxon>
        <taxon>Rhodospirillales</taxon>
        <taxon>Rhodospirillaceae</taxon>
        <taxon>Roseospira</taxon>
    </lineage>
</organism>
<dbReference type="Pfam" id="PF04267">
    <property type="entry name" value="SoxD"/>
    <property type="match status" value="1"/>
</dbReference>
<dbReference type="AlphaFoldDB" id="A0A7X1ZCE0"/>